<dbReference type="EMBL" id="VEPZ02000320">
    <property type="protein sequence ID" value="KAE8727063.1"/>
    <property type="molecule type" value="Genomic_DNA"/>
</dbReference>
<sequence>MRLLNIQSLQQQVEYESYTSCWNSVPILELIQDNMNPSLEGFRSKITWQTYSDMSRLMLLKLSSCKENACLELSALSSSREFIMVFKIGLQPIDGAGMIFGSQAAREYAQGSQTEWLQMHVGGNFERAT</sequence>
<name>A0A6A3CCZ0_HIBSY</name>
<dbReference type="Proteomes" id="UP000436088">
    <property type="component" value="Unassembled WGS sequence"/>
</dbReference>
<proteinExistence type="predicted"/>
<evidence type="ECO:0000313" key="1">
    <source>
        <dbReference type="EMBL" id="KAE8727063.1"/>
    </source>
</evidence>
<keyword evidence="2" id="KW-1185">Reference proteome</keyword>
<reference evidence="1" key="1">
    <citation type="submission" date="2019-09" db="EMBL/GenBank/DDBJ databases">
        <title>Draft genome information of white flower Hibiscus syriacus.</title>
        <authorList>
            <person name="Kim Y.-M."/>
        </authorList>
    </citation>
    <scope>NUCLEOTIDE SEQUENCE [LARGE SCALE GENOMIC DNA]</scope>
    <source>
        <strain evidence="1">YM2019G1</strain>
    </source>
</reference>
<protein>
    <submittedName>
        <fullName evidence="1">Uncharacterized protein</fullName>
    </submittedName>
</protein>
<accession>A0A6A3CCZ0</accession>
<comment type="caution">
    <text evidence="1">The sequence shown here is derived from an EMBL/GenBank/DDBJ whole genome shotgun (WGS) entry which is preliminary data.</text>
</comment>
<organism evidence="1 2">
    <name type="scientific">Hibiscus syriacus</name>
    <name type="common">Rose of Sharon</name>
    <dbReference type="NCBI Taxonomy" id="106335"/>
    <lineage>
        <taxon>Eukaryota</taxon>
        <taxon>Viridiplantae</taxon>
        <taxon>Streptophyta</taxon>
        <taxon>Embryophyta</taxon>
        <taxon>Tracheophyta</taxon>
        <taxon>Spermatophyta</taxon>
        <taxon>Magnoliopsida</taxon>
        <taxon>eudicotyledons</taxon>
        <taxon>Gunneridae</taxon>
        <taxon>Pentapetalae</taxon>
        <taxon>rosids</taxon>
        <taxon>malvids</taxon>
        <taxon>Malvales</taxon>
        <taxon>Malvaceae</taxon>
        <taxon>Malvoideae</taxon>
        <taxon>Hibiscus</taxon>
    </lineage>
</organism>
<evidence type="ECO:0000313" key="2">
    <source>
        <dbReference type="Proteomes" id="UP000436088"/>
    </source>
</evidence>
<dbReference type="AlphaFoldDB" id="A0A6A3CCZ0"/>
<gene>
    <name evidence="1" type="ORF">F3Y22_tig00005929pilonHSYRG00128</name>
</gene>